<gene>
    <name evidence="1" type="ORF">QS748_11630</name>
</gene>
<name>A0AA90NMC8_9GAMM</name>
<comment type="caution">
    <text evidence="1">The sequence shown here is derived from an EMBL/GenBank/DDBJ whole genome shotgun (WGS) entry which is preliminary data.</text>
</comment>
<proteinExistence type="predicted"/>
<evidence type="ECO:0000313" key="2">
    <source>
        <dbReference type="Proteomes" id="UP001178148"/>
    </source>
</evidence>
<dbReference type="EMBL" id="JASXSV010000021">
    <property type="protein sequence ID" value="MDP0589794.1"/>
    <property type="molecule type" value="Genomic_DNA"/>
</dbReference>
<keyword evidence="2" id="KW-1185">Reference proteome</keyword>
<accession>A0AA90NMC8</accession>
<evidence type="ECO:0000313" key="1">
    <source>
        <dbReference type="EMBL" id="MDP0589794.1"/>
    </source>
</evidence>
<protein>
    <submittedName>
        <fullName evidence="1">Uncharacterized protein</fullName>
    </submittedName>
</protein>
<dbReference type="AlphaFoldDB" id="A0AA90NMC8"/>
<sequence>MIFDYSDDLIACSLAIRRCGGVSIVGTRDSIPVCFEGIRPLAAYTSNGN</sequence>
<organism evidence="1 2">
    <name type="scientific">Candidatus Endonucleibacter bathymodioli</name>
    <dbReference type="NCBI Taxonomy" id="539814"/>
    <lineage>
        <taxon>Bacteria</taxon>
        <taxon>Pseudomonadati</taxon>
        <taxon>Pseudomonadota</taxon>
        <taxon>Gammaproteobacteria</taxon>
        <taxon>Oceanospirillales</taxon>
        <taxon>Endozoicomonadaceae</taxon>
        <taxon>Candidatus Endonucleibacter</taxon>
    </lineage>
</organism>
<dbReference type="Proteomes" id="UP001178148">
    <property type="component" value="Unassembled WGS sequence"/>
</dbReference>
<reference evidence="1 2" key="1">
    <citation type="journal article" date="2023" name="bioRxiv">
        <title>An intranuclear bacterial parasite of deep-sea mussels expresses apoptosis inhibitors acquired from its host.</title>
        <authorList>
            <person name="Gonzalez Porras M.A."/>
            <person name="Assie A."/>
            <person name="Tietjen M."/>
            <person name="Violette M."/>
            <person name="Kleiner M."/>
            <person name="Gruber-Vodicka H."/>
            <person name="Dubilier N."/>
            <person name="Leisch N."/>
        </authorList>
    </citation>
    <scope>NUCLEOTIDE SEQUENCE [LARGE SCALE GENOMIC DNA]</scope>
    <source>
        <strain evidence="1">IAP13</strain>
    </source>
</reference>